<feature type="compositionally biased region" description="Pro residues" evidence="1">
    <location>
        <begin position="220"/>
        <end position="230"/>
    </location>
</feature>
<keyword evidence="2" id="KW-1133">Transmembrane helix</keyword>
<evidence type="ECO:0000256" key="2">
    <source>
        <dbReference type="SAM" id="Phobius"/>
    </source>
</evidence>
<dbReference type="EMBL" id="CP014518">
    <property type="protein sequence ID" value="AMM32968.1"/>
    <property type="molecule type" value="Genomic_DNA"/>
</dbReference>
<name>A0A127A0J9_9MICC</name>
<feature type="transmembrane region" description="Helical" evidence="2">
    <location>
        <begin position="33"/>
        <end position="58"/>
    </location>
</feature>
<feature type="compositionally biased region" description="Low complexity" evidence="1">
    <location>
        <begin position="170"/>
        <end position="183"/>
    </location>
</feature>
<dbReference type="OrthoDB" id="4869995at2"/>
<feature type="compositionally biased region" description="Basic and acidic residues" evidence="1">
    <location>
        <begin position="184"/>
        <end position="193"/>
    </location>
</feature>
<organism evidence="3 4">
    <name type="scientific">Sinomonas atrocyanea</name>
    <dbReference type="NCBI Taxonomy" id="37927"/>
    <lineage>
        <taxon>Bacteria</taxon>
        <taxon>Bacillati</taxon>
        <taxon>Actinomycetota</taxon>
        <taxon>Actinomycetes</taxon>
        <taxon>Micrococcales</taxon>
        <taxon>Micrococcaceae</taxon>
        <taxon>Sinomonas</taxon>
    </lineage>
</organism>
<dbReference type="KEGG" id="satk:SA2016_2299"/>
<feature type="compositionally biased region" description="Basic and acidic residues" evidence="1">
    <location>
        <begin position="238"/>
        <end position="263"/>
    </location>
</feature>
<dbReference type="RefSeq" id="WP_066498122.1">
    <property type="nucleotide sequence ID" value="NZ_BJMO01000053.1"/>
</dbReference>
<accession>A0A127A0J9</accession>
<evidence type="ECO:0008006" key="5">
    <source>
        <dbReference type="Google" id="ProtNLM"/>
    </source>
</evidence>
<sequence length="276" mass="29092">MTALLGRRPTAGPGPAEESADERTARLRRRSRLLLGGLPFVLAFLLAAAKLVGMSAFAQGAIVAFDGKDAGGVASAAAGMGFLDLVETHKSHFAAGDAAVLAGDWPRARAEFEEALRRTGPDDECTVRVNLVLTIEKLGDAAREAGDAPKAGALYRDGEAVAEAAPQGCFQQNSPQNQQQQGQRLDEAKDRLQTKQGSPDPSGQQGQPGQQDQSGQQGPAPSPSAAPPPGQGGTPQDQRLRDLERKSQAGQQERSDGQQRDDYLDSPPTAPVDRPW</sequence>
<keyword evidence="2" id="KW-0472">Membrane</keyword>
<feature type="compositionally biased region" description="Low complexity" evidence="1">
    <location>
        <begin position="196"/>
        <end position="219"/>
    </location>
</feature>
<dbReference type="STRING" id="37927.SA2016_2299"/>
<evidence type="ECO:0000256" key="1">
    <source>
        <dbReference type="SAM" id="MobiDB-lite"/>
    </source>
</evidence>
<feature type="region of interest" description="Disordered" evidence="1">
    <location>
        <begin position="170"/>
        <end position="276"/>
    </location>
</feature>
<proteinExistence type="predicted"/>
<dbReference type="AlphaFoldDB" id="A0A127A0J9"/>
<keyword evidence="4" id="KW-1185">Reference proteome</keyword>
<protein>
    <recommendedName>
        <fullName evidence="5">Tetratricopeptide repeat protein</fullName>
    </recommendedName>
</protein>
<feature type="region of interest" description="Disordered" evidence="1">
    <location>
        <begin position="1"/>
        <end position="24"/>
    </location>
</feature>
<dbReference type="Proteomes" id="UP000070134">
    <property type="component" value="Chromosome"/>
</dbReference>
<reference evidence="3 4" key="1">
    <citation type="submission" date="2016-02" db="EMBL/GenBank/DDBJ databases">
        <title>Complete genome of Sinomonas atrocyanea KCTC 3377.</title>
        <authorList>
            <person name="Kim K.M."/>
        </authorList>
    </citation>
    <scope>NUCLEOTIDE SEQUENCE [LARGE SCALE GENOMIC DNA]</scope>
    <source>
        <strain evidence="3 4">KCTC 3377</strain>
    </source>
</reference>
<gene>
    <name evidence="3" type="ORF">SA2016_2299</name>
</gene>
<evidence type="ECO:0000313" key="4">
    <source>
        <dbReference type="Proteomes" id="UP000070134"/>
    </source>
</evidence>
<keyword evidence="2" id="KW-0812">Transmembrane</keyword>
<evidence type="ECO:0000313" key="3">
    <source>
        <dbReference type="EMBL" id="AMM32968.1"/>
    </source>
</evidence>